<name>D1PJQ0_9FIRM</name>
<dbReference type="PANTHER" id="PTHR46429">
    <property type="entry name" value="23S RRNA (GUANOSINE-2'-O-)-METHYLTRANSFERASE RLMB"/>
    <property type="match status" value="1"/>
</dbReference>
<evidence type="ECO:0000256" key="2">
    <source>
        <dbReference type="ARBA" id="ARBA00022603"/>
    </source>
</evidence>
<comment type="caution">
    <text evidence="5">The sequence shown here is derived from an EMBL/GenBank/DDBJ whole genome shotgun (WGS) entry which is preliminary data.</text>
</comment>
<dbReference type="InterPro" id="IPR029028">
    <property type="entry name" value="Alpha/beta_knot_MTases"/>
</dbReference>
<dbReference type="SUPFAM" id="SSF55315">
    <property type="entry name" value="L30e-like"/>
    <property type="match status" value="1"/>
</dbReference>
<dbReference type="GO" id="GO:0032259">
    <property type="term" value="P:methylation"/>
    <property type="evidence" value="ECO:0007669"/>
    <property type="project" value="UniProtKB-KW"/>
</dbReference>
<organism evidence="5 6">
    <name type="scientific">Subdoligranulum variabile DSM 15176</name>
    <dbReference type="NCBI Taxonomy" id="411471"/>
    <lineage>
        <taxon>Bacteria</taxon>
        <taxon>Bacillati</taxon>
        <taxon>Bacillota</taxon>
        <taxon>Clostridia</taxon>
        <taxon>Eubacteriales</taxon>
        <taxon>Oscillospiraceae</taxon>
        <taxon>Subdoligranulum</taxon>
    </lineage>
</organism>
<dbReference type="AlphaFoldDB" id="D1PJQ0"/>
<reference evidence="5" key="1">
    <citation type="submission" date="2009-12" db="EMBL/GenBank/DDBJ databases">
        <authorList>
            <person name="Weinstock G."/>
            <person name="Sodergren E."/>
            <person name="Clifton S."/>
            <person name="Fulton L."/>
            <person name="Fulton B."/>
            <person name="Courtney L."/>
            <person name="Fronick C."/>
            <person name="Harrison M."/>
            <person name="Strong C."/>
            <person name="Farmer C."/>
            <person name="Delahaunty K."/>
            <person name="Markovic C."/>
            <person name="Hall O."/>
            <person name="Minx P."/>
            <person name="Tomlinson C."/>
            <person name="Mitreva M."/>
            <person name="Nelson J."/>
            <person name="Hou S."/>
            <person name="Wollam A."/>
            <person name="Pepin K.H."/>
            <person name="Johnson M."/>
            <person name="Bhonagiri V."/>
            <person name="Nash W.E."/>
            <person name="Warren W."/>
            <person name="Chinwalla A."/>
            <person name="Mardis E.R."/>
            <person name="Wilson R.K."/>
        </authorList>
    </citation>
    <scope>NUCLEOTIDE SEQUENCE [LARGE SCALE GENOMIC DNA]</scope>
    <source>
        <strain evidence="5">DSM 15176</strain>
    </source>
</reference>
<dbReference type="CDD" id="cd18103">
    <property type="entry name" value="SpoU-like_RlmB"/>
    <property type="match status" value="1"/>
</dbReference>
<keyword evidence="2 5" id="KW-0489">Methyltransferase</keyword>
<evidence type="ECO:0000259" key="4">
    <source>
        <dbReference type="SMART" id="SM00967"/>
    </source>
</evidence>
<evidence type="ECO:0000256" key="1">
    <source>
        <dbReference type="ARBA" id="ARBA00007228"/>
    </source>
</evidence>
<dbReference type="InterPro" id="IPR029026">
    <property type="entry name" value="tRNA_m1G_MTases_N"/>
</dbReference>
<keyword evidence="3" id="KW-0808">Transferase</keyword>
<dbReference type="NCBIfam" id="TIGR00186">
    <property type="entry name" value="rRNA_methyl_3"/>
    <property type="match status" value="1"/>
</dbReference>
<dbReference type="GO" id="GO:0006396">
    <property type="term" value="P:RNA processing"/>
    <property type="evidence" value="ECO:0007669"/>
    <property type="project" value="InterPro"/>
</dbReference>
<evidence type="ECO:0000256" key="3">
    <source>
        <dbReference type="ARBA" id="ARBA00022679"/>
    </source>
</evidence>
<dbReference type="eggNOG" id="COG0566">
    <property type="taxonomic scope" value="Bacteria"/>
</dbReference>
<dbReference type="InterPro" id="IPR004441">
    <property type="entry name" value="rRNA_MeTrfase_TrmH"/>
</dbReference>
<dbReference type="Pfam" id="PF08032">
    <property type="entry name" value="SpoU_sub_bind"/>
    <property type="match status" value="1"/>
</dbReference>
<dbReference type="Proteomes" id="UP000003438">
    <property type="component" value="Unassembled WGS sequence"/>
</dbReference>
<evidence type="ECO:0000313" key="6">
    <source>
        <dbReference type="Proteomes" id="UP000003438"/>
    </source>
</evidence>
<protein>
    <submittedName>
        <fullName evidence="5">RNA methyltransferase, TrmH family, group 3</fullName>
    </submittedName>
</protein>
<dbReference type="Gene3D" id="3.30.1330.30">
    <property type="match status" value="1"/>
</dbReference>
<dbReference type="OrthoDB" id="9794400at2"/>
<dbReference type="GO" id="GO:0005829">
    <property type="term" value="C:cytosol"/>
    <property type="evidence" value="ECO:0007669"/>
    <property type="project" value="TreeGrafter"/>
</dbReference>
<dbReference type="PANTHER" id="PTHR46429:SF1">
    <property type="entry name" value="23S RRNA (GUANOSINE-2'-O-)-METHYLTRANSFERASE RLMB"/>
    <property type="match status" value="1"/>
</dbReference>
<dbReference type="Pfam" id="PF00588">
    <property type="entry name" value="SpoU_methylase"/>
    <property type="match status" value="1"/>
</dbReference>
<dbReference type="InterPro" id="IPR013123">
    <property type="entry name" value="SpoU_subst-bd"/>
</dbReference>
<feature type="domain" description="RNA 2-O ribose methyltransferase substrate binding" evidence="4">
    <location>
        <begin position="16"/>
        <end position="91"/>
    </location>
</feature>
<comment type="similarity">
    <text evidence="1">Belongs to the class IV-like SAM-binding methyltransferase superfamily. RNA methyltransferase TrmH family.</text>
</comment>
<dbReference type="EMBL" id="ACBY02000014">
    <property type="protein sequence ID" value="EFB76998.1"/>
    <property type="molecule type" value="Genomic_DNA"/>
</dbReference>
<dbReference type="SUPFAM" id="SSF75217">
    <property type="entry name" value="alpha/beta knot"/>
    <property type="match status" value="1"/>
</dbReference>
<proteinExistence type="inferred from homology"/>
<sequence length="260" mass="26916">MERPGREQAPQHTDTLVWGKNPVTELLKSGETVDTVYLADSLPQAVAGYYTALAKQSGAVVKRVPGNKLQKLCGTPDHQGVAARAAEVQYASLEDLFAAASAKNEAPFLVLCDGVEDPHNLGAIIRSAYLCGAHGVVIPKRGGVGVTGTVMKASAGAAARLPVARVTNLAQAIRTIKEHNVFVYCADLGGAPLSRTDLSGPVALVLGSEGGGPGALTRKLCDAAVTLEMAPGQATGVDSYNVSVAAGILCYDVLRRRTAQ</sequence>
<dbReference type="RefSeq" id="WP_007046051.1">
    <property type="nucleotide sequence ID" value="NZ_GG704769.1"/>
</dbReference>
<dbReference type="Gene3D" id="3.40.1280.10">
    <property type="match status" value="1"/>
</dbReference>
<gene>
    <name evidence="5" type="ORF">SUBVAR_04620</name>
</gene>
<dbReference type="STRING" id="411471.SUBVAR_04620"/>
<dbReference type="GO" id="GO:0003723">
    <property type="term" value="F:RNA binding"/>
    <property type="evidence" value="ECO:0007669"/>
    <property type="project" value="InterPro"/>
</dbReference>
<dbReference type="HOGENOM" id="CLU_021322_0_1_9"/>
<dbReference type="InterPro" id="IPR029064">
    <property type="entry name" value="Ribosomal_eL30-like_sf"/>
</dbReference>
<dbReference type="SMART" id="SM00967">
    <property type="entry name" value="SpoU_sub_bind"/>
    <property type="match status" value="1"/>
</dbReference>
<dbReference type="GO" id="GO:0008173">
    <property type="term" value="F:RNA methyltransferase activity"/>
    <property type="evidence" value="ECO:0007669"/>
    <property type="project" value="InterPro"/>
</dbReference>
<accession>D1PJQ0</accession>
<keyword evidence="6" id="KW-1185">Reference proteome</keyword>
<dbReference type="InterPro" id="IPR001537">
    <property type="entry name" value="SpoU_MeTrfase"/>
</dbReference>
<evidence type="ECO:0000313" key="5">
    <source>
        <dbReference type="EMBL" id="EFB76998.1"/>
    </source>
</evidence>